<proteinExistence type="predicted"/>
<comment type="caution">
    <text evidence="2">The sequence shown here is derived from an EMBL/GenBank/DDBJ whole genome shotgun (WGS) entry which is preliminary data.</text>
</comment>
<keyword evidence="3" id="KW-1185">Reference proteome</keyword>
<protein>
    <submittedName>
        <fullName evidence="2">Uncharacterized protein</fullName>
    </submittedName>
</protein>
<feature type="compositionally biased region" description="Polar residues" evidence="1">
    <location>
        <begin position="179"/>
        <end position="188"/>
    </location>
</feature>
<feature type="region of interest" description="Disordered" evidence="1">
    <location>
        <begin position="97"/>
        <end position="136"/>
    </location>
</feature>
<name>A0ABD2YIW5_9GENT</name>
<evidence type="ECO:0000313" key="3">
    <source>
        <dbReference type="Proteomes" id="UP001630127"/>
    </source>
</evidence>
<evidence type="ECO:0000256" key="1">
    <source>
        <dbReference type="SAM" id="MobiDB-lite"/>
    </source>
</evidence>
<gene>
    <name evidence="2" type="ORF">ACH5RR_031741</name>
</gene>
<evidence type="ECO:0000313" key="2">
    <source>
        <dbReference type="EMBL" id="KAL3506359.1"/>
    </source>
</evidence>
<dbReference type="Proteomes" id="UP001630127">
    <property type="component" value="Unassembled WGS sequence"/>
</dbReference>
<organism evidence="2 3">
    <name type="scientific">Cinchona calisaya</name>
    <dbReference type="NCBI Taxonomy" id="153742"/>
    <lineage>
        <taxon>Eukaryota</taxon>
        <taxon>Viridiplantae</taxon>
        <taxon>Streptophyta</taxon>
        <taxon>Embryophyta</taxon>
        <taxon>Tracheophyta</taxon>
        <taxon>Spermatophyta</taxon>
        <taxon>Magnoliopsida</taxon>
        <taxon>eudicotyledons</taxon>
        <taxon>Gunneridae</taxon>
        <taxon>Pentapetalae</taxon>
        <taxon>asterids</taxon>
        <taxon>lamiids</taxon>
        <taxon>Gentianales</taxon>
        <taxon>Rubiaceae</taxon>
        <taxon>Cinchonoideae</taxon>
        <taxon>Cinchoneae</taxon>
        <taxon>Cinchona</taxon>
    </lineage>
</organism>
<feature type="region of interest" description="Disordered" evidence="1">
    <location>
        <begin position="175"/>
        <end position="194"/>
    </location>
</feature>
<dbReference type="EMBL" id="JBJUIK010000013">
    <property type="protein sequence ID" value="KAL3506359.1"/>
    <property type="molecule type" value="Genomic_DNA"/>
</dbReference>
<accession>A0ABD2YIW5</accession>
<sequence length="194" mass="20978">MGFEEGILDSRSGFWCSGWVIPVGIRVRMVEKAVEKAVVEGNRILRKVSEVKSCSLPAILAPVGLENPCPLRFLSLFVSTVCCECVLINTQVSSKVAGKSPSTTRSDDASSVGPWTRSKSKAAATMTDRVGNNRTKTRTIITLGAKNESSESKKLDLISEYSMSNEVSHDKSLYASDADSCTGSSSKSFTKKQR</sequence>
<reference evidence="2 3" key="1">
    <citation type="submission" date="2024-11" db="EMBL/GenBank/DDBJ databases">
        <title>A near-complete genome assembly of Cinchona calisaya.</title>
        <authorList>
            <person name="Lian D.C."/>
            <person name="Zhao X.W."/>
            <person name="Wei L."/>
        </authorList>
    </citation>
    <scope>NUCLEOTIDE SEQUENCE [LARGE SCALE GENOMIC DNA]</scope>
    <source>
        <tissue evidence="2">Nenye</tissue>
    </source>
</reference>
<dbReference type="AlphaFoldDB" id="A0ABD2YIW5"/>